<feature type="non-terminal residue" evidence="1">
    <location>
        <position position="1"/>
    </location>
</feature>
<accession>A0ABN9Y8L6</accession>
<name>A0ABN9Y8L6_9DINO</name>
<keyword evidence="2" id="KW-1185">Reference proteome</keyword>
<organism evidence="1 2">
    <name type="scientific">Prorocentrum cordatum</name>
    <dbReference type="NCBI Taxonomy" id="2364126"/>
    <lineage>
        <taxon>Eukaryota</taxon>
        <taxon>Sar</taxon>
        <taxon>Alveolata</taxon>
        <taxon>Dinophyceae</taxon>
        <taxon>Prorocentrales</taxon>
        <taxon>Prorocentraceae</taxon>
        <taxon>Prorocentrum</taxon>
    </lineage>
</organism>
<reference evidence="1" key="1">
    <citation type="submission" date="2023-10" db="EMBL/GenBank/DDBJ databases">
        <authorList>
            <person name="Chen Y."/>
            <person name="Shah S."/>
            <person name="Dougan E. K."/>
            <person name="Thang M."/>
            <person name="Chan C."/>
        </authorList>
    </citation>
    <scope>NUCLEOTIDE SEQUENCE [LARGE SCALE GENOMIC DNA]</scope>
</reference>
<evidence type="ECO:0000313" key="1">
    <source>
        <dbReference type="EMBL" id="CAK0907173.1"/>
    </source>
</evidence>
<feature type="non-terminal residue" evidence="1">
    <location>
        <position position="398"/>
    </location>
</feature>
<dbReference type="Proteomes" id="UP001189429">
    <property type="component" value="Unassembled WGS sequence"/>
</dbReference>
<dbReference type="EMBL" id="CAUYUJ010021815">
    <property type="protein sequence ID" value="CAK0907173.1"/>
    <property type="molecule type" value="Genomic_DNA"/>
</dbReference>
<proteinExistence type="predicted"/>
<sequence length="398" mass="43255">VECDALETVLMAGSKCGRVEDMEKALENWPRMNFAKAMAAYPVGRAILEDVEKNGLPMMKTRVKNIDSWRKFAVGSPTGEVILNMNGIIQRVDIIGDDAAMEDAREAVKRLHYLSSASSLNNFCAAKMPGHPICSCVGDLHVELHDLALFMFEYEGAADVPNPSEPLASSILLGLSNFGGQKAVVSALGSLVGDGPVQLLSDWFARAWRSESVSKCVETCKAQAAGLEAAAKTAIKDTFEMKIAVDDAAFPKLLSFNLPGDVPAAIGVLRSIPRQSILVGEIQCTYLYGRVAKNYAKSKSGYEKLETKKERTISETLVGMISGLRGDLKTFRDFVAASPVSEYFRSGPLAVDEQLLQTEKSRLKVEWDRDDLDKALNTIEAWIAAVAQGWIQDGAGPE</sequence>
<protein>
    <submittedName>
        <fullName evidence="1">Uncharacterized protein</fullName>
    </submittedName>
</protein>
<gene>
    <name evidence="1" type="ORF">PCOR1329_LOCUS82279</name>
</gene>
<evidence type="ECO:0000313" key="2">
    <source>
        <dbReference type="Proteomes" id="UP001189429"/>
    </source>
</evidence>
<comment type="caution">
    <text evidence="1">The sequence shown here is derived from an EMBL/GenBank/DDBJ whole genome shotgun (WGS) entry which is preliminary data.</text>
</comment>